<evidence type="ECO:0000313" key="15">
    <source>
        <dbReference type="Proteomes" id="UP001152561"/>
    </source>
</evidence>
<dbReference type="InterPro" id="IPR009001">
    <property type="entry name" value="Transl_elong_EF1A/Init_IF2_C"/>
</dbReference>
<feature type="compositionally biased region" description="Polar residues" evidence="11">
    <location>
        <begin position="124"/>
        <end position="133"/>
    </location>
</feature>
<dbReference type="AlphaFoldDB" id="A0A9Q1MC53"/>
<dbReference type="InterPro" id="IPR050100">
    <property type="entry name" value="TRAFAC_GTPase_members"/>
</dbReference>
<evidence type="ECO:0000256" key="9">
    <source>
        <dbReference type="ARBA" id="ARBA00023134"/>
    </source>
</evidence>
<dbReference type="GO" id="GO:0005525">
    <property type="term" value="F:GTP binding"/>
    <property type="evidence" value="ECO:0007669"/>
    <property type="project" value="UniProtKB-KW"/>
</dbReference>
<evidence type="ECO:0000256" key="10">
    <source>
        <dbReference type="PROSITE-ProRule" id="PRU00322"/>
    </source>
</evidence>
<reference evidence="15" key="1">
    <citation type="journal article" date="2023" name="Proc. Natl. Acad. Sci. U.S.A.">
        <title>Genomic and structural basis for evolution of tropane alkaloid biosynthesis.</title>
        <authorList>
            <person name="Wanga Y.-J."/>
            <person name="Taina T."/>
            <person name="Yua J.-Y."/>
            <person name="Lia J."/>
            <person name="Xua B."/>
            <person name="Chenc J."/>
            <person name="D'Auriad J.C."/>
            <person name="Huanga J.-P."/>
            <person name="Huanga S.-X."/>
        </authorList>
    </citation>
    <scope>NUCLEOTIDE SEQUENCE [LARGE SCALE GENOMIC DNA]</scope>
    <source>
        <strain evidence="15">cv. KIB-2019</strain>
    </source>
</reference>
<dbReference type="InterPro" id="IPR037275">
    <property type="entry name" value="Znf_CTCHY_sf"/>
</dbReference>
<dbReference type="CDD" id="cd01883">
    <property type="entry name" value="EF1_alpha"/>
    <property type="match status" value="1"/>
</dbReference>
<dbReference type="FunFam" id="2.40.30.10:FF:000020">
    <property type="entry name" value="Translation elongation factor EF-1"/>
    <property type="match status" value="1"/>
</dbReference>
<dbReference type="PRINTS" id="PR00315">
    <property type="entry name" value="ELONGATNFCT"/>
</dbReference>
<dbReference type="InterPro" id="IPR054696">
    <property type="entry name" value="GTP-eEF1A_C"/>
</dbReference>
<protein>
    <recommendedName>
        <fullName evidence="16">HBS1-like protein</fullName>
    </recommendedName>
</protein>
<evidence type="ECO:0000256" key="7">
    <source>
        <dbReference type="ARBA" id="ARBA00022771"/>
    </source>
</evidence>
<dbReference type="FunFam" id="3.40.50.300:FF:001277">
    <property type="entry name" value="Elongation factor 1 alpha-like protein"/>
    <property type="match status" value="1"/>
</dbReference>
<accession>A0A9Q1MC53</accession>
<organism evidence="14 15">
    <name type="scientific">Anisodus acutangulus</name>
    <dbReference type="NCBI Taxonomy" id="402998"/>
    <lineage>
        <taxon>Eukaryota</taxon>
        <taxon>Viridiplantae</taxon>
        <taxon>Streptophyta</taxon>
        <taxon>Embryophyta</taxon>
        <taxon>Tracheophyta</taxon>
        <taxon>Spermatophyta</taxon>
        <taxon>Magnoliopsida</taxon>
        <taxon>eudicotyledons</taxon>
        <taxon>Gunneridae</taxon>
        <taxon>Pentapetalae</taxon>
        <taxon>asterids</taxon>
        <taxon>lamiids</taxon>
        <taxon>Solanales</taxon>
        <taxon>Solanaceae</taxon>
        <taxon>Solanoideae</taxon>
        <taxon>Hyoscyameae</taxon>
        <taxon>Anisodus</taxon>
    </lineage>
</organism>
<dbReference type="InterPro" id="IPR036443">
    <property type="entry name" value="Znf_RanBP2_sf"/>
</dbReference>
<evidence type="ECO:0000259" key="12">
    <source>
        <dbReference type="PROSITE" id="PS50199"/>
    </source>
</evidence>
<dbReference type="Pfam" id="PF00009">
    <property type="entry name" value="GTP_EFTU"/>
    <property type="match status" value="1"/>
</dbReference>
<dbReference type="SUPFAM" id="SSF52540">
    <property type="entry name" value="P-loop containing nucleoside triphosphate hydrolases"/>
    <property type="match status" value="1"/>
</dbReference>
<evidence type="ECO:0000256" key="6">
    <source>
        <dbReference type="ARBA" id="ARBA00022741"/>
    </source>
</evidence>
<evidence type="ECO:0000256" key="1">
    <source>
        <dbReference type="ARBA" id="ARBA00003982"/>
    </source>
</evidence>
<keyword evidence="6" id="KW-0547">Nucleotide-binding</keyword>
<dbReference type="SUPFAM" id="SSF90209">
    <property type="entry name" value="Ran binding protein zinc finger-like"/>
    <property type="match status" value="1"/>
</dbReference>
<keyword evidence="5" id="KW-0479">Metal-binding</keyword>
<dbReference type="InterPro" id="IPR012312">
    <property type="entry name" value="Hemerythrin-like"/>
</dbReference>
<comment type="subcellular location">
    <subcellularLocation>
        <location evidence="2">Cytoplasm</location>
    </subcellularLocation>
</comment>
<gene>
    <name evidence="14" type="ORF">K7X08_024128</name>
</gene>
<evidence type="ECO:0000313" key="14">
    <source>
        <dbReference type="EMBL" id="KAJ8553450.1"/>
    </source>
</evidence>
<dbReference type="GO" id="GO:0008270">
    <property type="term" value="F:zinc ion binding"/>
    <property type="evidence" value="ECO:0007669"/>
    <property type="project" value="UniProtKB-KW"/>
</dbReference>
<dbReference type="PANTHER" id="PTHR23115">
    <property type="entry name" value="TRANSLATION FACTOR"/>
    <property type="match status" value="1"/>
</dbReference>
<proteinExistence type="inferred from homology"/>
<keyword evidence="8" id="KW-0862">Zinc</keyword>
<dbReference type="Pfam" id="PF01814">
    <property type="entry name" value="Hemerythrin"/>
    <property type="match status" value="1"/>
</dbReference>
<dbReference type="InterPro" id="IPR027417">
    <property type="entry name" value="P-loop_NTPase"/>
</dbReference>
<dbReference type="Gene3D" id="1.20.120.520">
    <property type="entry name" value="nmb1532 protein domain like"/>
    <property type="match status" value="1"/>
</dbReference>
<dbReference type="SMART" id="SM00547">
    <property type="entry name" value="ZnF_RBZ"/>
    <property type="match status" value="1"/>
</dbReference>
<keyword evidence="9" id="KW-0342">GTP-binding</keyword>
<dbReference type="SUPFAM" id="SSF161245">
    <property type="entry name" value="Zinc hairpin stack"/>
    <property type="match status" value="1"/>
</dbReference>
<comment type="caution">
    <text evidence="14">The sequence shown here is derived from an EMBL/GenBank/DDBJ whole genome shotgun (WGS) entry which is preliminary data.</text>
</comment>
<dbReference type="GO" id="GO:0005737">
    <property type="term" value="C:cytoplasm"/>
    <property type="evidence" value="ECO:0007669"/>
    <property type="project" value="UniProtKB-SubCell"/>
</dbReference>
<evidence type="ECO:0000256" key="3">
    <source>
        <dbReference type="ARBA" id="ARBA00007249"/>
    </source>
</evidence>
<evidence type="ECO:0000259" key="13">
    <source>
        <dbReference type="PROSITE" id="PS51722"/>
    </source>
</evidence>
<dbReference type="PROSITE" id="PS50199">
    <property type="entry name" value="ZF_RANBP2_2"/>
    <property type="match status" value="1"/>
</dbReference>
<dbReference type="CDD" id="cd12108">
    <property type="entry name" value="Hr-like"/>
    <property type="match status" value="1"/>
</dbReference>
<dbReference type="FunFam" id="2.40.30.10:FF:000060">
    <property type="entry name" value="elongation factor 1-alpha isoform X4"/>
    <property type="match status" value="1"/>
</dbReference>
<keyword evidence="7 10" id="KW-0863">Zinc-finger</keyword>
<name>A0A9Q1MC53_9SOLA</name>
<feature type="compositionally biased region" description="Basic and acidic residues" evidence="11">
    <location>
        <begin position="153"/>
        <end position="162"/>
    </location>
</feature>
<dbReference type="Proteomes" id="UP001152561">
    <property type="component" value="Unassembled WGS sequence"/>
</dbReference>
<evidence type="ECO:0000256" key="2">
    <source>
        <dbReference type="ARBA" id="ARBA00004496"/>
    </source>
</evidence>
<dbReference type="PROSITE" id="PS01358">
    <property type="entry name" value="ZF_RANBP2_1"/>
    <property type="match status" value="1"/>
</dbReference>
<evidence type="ECO:0000256" key="5">
    <source>
        <dbReference type="ARBA" id="ARBA00022723"/>
    </source>
</evidence>
<sequence length="917" mass="102180">MHRKANYGVNYEEDFDDYEDHIYEYDDGYDYAEEDGAPPETRSKQESVKAGVWRCPICTFDNEDTMNVCDICGVLRNPLVKNCVGSKENAVPFKFDSPSPDDLVLSGIAPSRLRPKADTDKVLQLNTPSNNKEQSTEVKIELEGDPSSSTSLEKVKHDDLKDSGSSTKTRGNNGVLSNLNDMSISSKPHSVDTGKSDSATSSSKNKRQKIVQPPQIEDNFNQLNLAIVGHVDSGKSTLSGRLLHLLGRISQKEMHKYEKEAKQQGKGSFAYAWVLDESAEERERGITMTVGVAYFNTKCYHVVLLDSPGHRDFVPNMISGATQADAAILVIDASVGAFEAGLDATGGQTREHAQLIKGFGVDQIIIAVNKMDAVGYSKERFDAIKKQLGTFLRACKFKDSSVAWIPLSAMANQNLVTGPSESRLSSWFRGPCLLDAIDSLQPPQRDYSKPFLMPICDVVRAQSQGQVSICGKLERGALQTGNKVLVMPFREMATVRSLERDSQVCNTAKAGDSVTINLQGIDSNHVMAGGILCHPEFPVPVANHLELKVLILDNAIPILIGSQLEFLVHHAKEAARVVRILSLLDPKTGNETKKSPRCLLAKQNAIIEVVLQGMICIDEHPYCKALGRVSLRSSGRTVALGLAIRLELDALHRSALAYATGQLADIQPLLKRYRFLRSLYKHHCHAEDEVIFPALDIRVKNVAQRYSLEHKGESDIFDHLFELLNSEKQNYESFPRELASCTGALQTSVSQHMSKEEERVFLETLLKFHVQGFHILRRSSQWPVYHCPSCNLCRVGHVQQLDLCLMGITCTRLAFRHMLAVTTFARYAANPWVIWWFILECSMRCWLMRFFQRSTRIVGRIFFAMTVNGKAEHPSIDYITSVGSADLTTREFKAPTTDSDCPIWDSLLCSMSFCTCK</sequence>
<evidence type="ECO:0000256" key="11">
    <source>
        <dbReference type="SAM" id="MobiDB-lite"/>
    </source>
</evidence>
<keyword evidence="4" id="KW-0963">Cytoplasm</keyword>
<comment type="similarity">
    <text evidence="3">Belongs to the TRAFAC class translation factor GTPase superfamily. Classic translation factor GTPase family. EF-Tu/EF-1A subfamily.</text>
</comment>
<dbReference type="Pfam" id="PF22594">
    <property type="entry name" value="GTP-eEF1A_C"/>
    <property type="match status" value="1"/>
</dbReference>
<feature type="compositionally biased region" description="Polar residues" evidence="11">
    <location>
        <begin position="163"/>
        <end position="188"/>
    </location>
</feature>
<dbReference type="SUPFAM" id="SSF50447">
    <property type="entry name" value="Translation proteins"/>
    <property type="match status" value="1"/>
</dbReference>
<evidence type="ECO:0000256" key="8">
    <source>
        <dbReference type="ARBA" id="ARBA00022833"/>
    </source>
</evidence>
<feature type="domain" description="RanBP2-type" evidence="12">
    <location>
        <begin position="49"/>
        <end position="78"/>
    </location>
</feature>
<dbReference type="CDD" id="cd16267">
    <property type="entry name" value="HBS1-like_II"/>
    <property type="match status" value="1"/>
</dbReference>
<keyword evidence="15" id="KW-1185">Reference proteome</keyword>
<dbReference type="GO" id="GO:0003924">
    <property type="term" value="F:GTPase activity"/>
    <property type="evidence" value="ECO:0007669"/>
    <property type="project" value="InterPro"/>
</dbReference>
<evidence type="ECO:0008006" key="16">
    <source>
        <dbReference type="Google" id="ProtNLM"/>
    </source>
</evidence>
<feature type="region of interest" description="Disordered" evidence="11">
    <location>
        <begin position="115"/>
        <end position="215"/>
    </location>
</feature>
<dbReference type="InterPro" id="IPR001876">
    <property type="entry name" value="Znf_RanBP2"/>
</dbReference>
<dbReference type="InterPro" id="IPR009000">
    <property type="entry name" value="Transl_B-barrel_sf"/>
</dbReference>
<dbReference type="Gene3D" id="4.10.1060.10">
    <property type="entry name" value="Zinc finger, RanBP2-type"/>
    <property type="match status" value="1"/>
</dbReference>
<evidence type="ECO:0000256" key="4">
    <source>
        <dbReference type="ARBA" id="ARBA00022490"/>
    </source>
</evidence>
<dbReference type="EMBL" id="JAJAGQ010000009">
    <property type="protein sequence ID" value="KAJ8553450.1"/>
    <property type="molecule type" value="Genomic_DNA"/>
</dbReference>
<dbReference type="Gene3D" id="2.40.30.10">
    <property type="entry name" value="Translation factors"/>
    <property type="match status" value="2"/>
</dbReference>
<dbReference type="SUPFAM" id="SSF50465">
    <property type="entry name" value="EF-Tu/eEF-1alpha/eIF2-gamma C-terminal domain"/>
    <property type="match status" value="1"/>
</dbReference>
<comment type="function">
    <text evidence="1">This protein promotes the GTP-dependent binding of aminoacyl-tRNA to the A-site of ribosomes during protein biosynthesis.</text>
</comment>
<dbReference type="PROSITE" id="PS51722">
    <property type="entry name" value="G_TR_2"/>
    <property type="match status" value="1"/>
</dbReference>
<feature type="domain" description="Tr-type G" evidence="13">
    <location>
        <begin position="220"/>
        <end position="445"/>
    </location>
</feature>
<dbReference type="Gene3D" id="3.40.50.300">
    <property type="entry name" value="P-loop containing nucleotide triphosphate hydrolases"/>
    <property type="match status" value="1"/>
</dbReference>
<dbReference type="OrthoDB" id="342024at2759"/>
<dbReference type="InterPro" id="IPR000795">
    <property type="entry name" value="T_Tr_GTP-bd_dom"/>
</dbReference>